<evidence type="ECO:0000256" key="3">
    <source>
        <dbReference type="ARBA" id="ARBA00022771"/>
    </source>
</evidence>
<dbReference type="Proteomes" id="UP000559068">
    <property type="component" value="Unassembled WGS sequence"/>
</dbReference>
<comment type="caution">
    <text evidence="8">The sequence shown here is derived from an EMBL/GenBank/DDBJ whole genome shotgun (WGS) entry which is preliminary data.</text>
</comment>
<dbReference type="PROSITE" id="PS00028">
    <property type="entry name" value="ZINC_FINGER_C2H2_1"/>
    <property type="match status" value="1"/>
</dbReference>
<dbReference type="PANTHER" id="PTHR24379">
    <property type="entry name" value="KRAB AND ZINC FINGER DOMAIN-CONTAINING"/>
    <property type="match status" value="1"/>
</dbReference>
<keyword evidence="1" id="KW-0479">Metal-binding</keyword>
<dbReference type="PANTHER" id="PTHR24379:SF121">
    <property type="entry name" value="C2H2-TYPE DOMAIN-CONTAINING PROTEIN"/>
    <property type="match status" value="1"/>
</dbReference>
<feature type="region of interest" description="Disordered" evidence="6">
    <location>
        <begin position="1"/>
        <end position="39"/>
    </location>
</feature>
<evidence type="ECO:0000256" key="6">
    <source>
        <dbReference type="SAM" id="MobiDB-lite"/>
    </source>
</evidence>
<dbReference type="GO" id="GO:0008270">
    <property type="term" value="F:zinc ion binding"/>
    <property type="evidence" value="ECO:0007669"/>
    <property type="project" value="UniProtKB-KW"/>
</dbReference>
<feature type="non-terminal residue" evidence="8">
    <location>
        <position position="1"/>
    </location>
</feature>
<evidence type="ECO:0000256" key="4">
    <source>
        <dbReference type="ARBA" id="ARBA00022833"/>
    </source>
</evidence>
<gene>
    <name evidence="8" type="primary">Znf518b</name>
    <name evidence="8" type="ORF">AEGBEN_R14465</name>
</gene>
<feature type="compositionally biased region" description="Low complexity" evidence="6">
    <location>
        <begin position="868"/>
        <end position="882"/>
    </location>
</feature>
<dbReference type="Gene3D" id="3.30.160.60">
    <property type="entry name" value="Classic Zinc Finger"/>
    <property type="match status" value="1"/>
</dbReference>
<keyword evidence="4" id="KW-0862">Zinc</keyword>
<dbReference type="EMBL" id="VZRW01004369">
    <property type="protein sequence ID" value="NWX15417.1"/>
    <property type="molecule type" value="Genomic_DNA"/>
</dbReference>
<keyword evidence="9" id="KW-1185">Reference proteome</keyword>
<evidence type="ECO:0000313" key="9">
    <source>
        <dbReference type="Proteomes" id="UP000559068"/>
    </source>
</evidence>
<name>A0A7K6TXW9_9AVES</name>
<accession>A0A7K6TXW9</accession>
<keyword evidence="3 5" id="KW-0863">Zinc-finger</keyword>
<dbReference type="InterPro" id="IPR013087">
    <property type="entry name" value="Znf_C2H2_type"/>
</dbReference>
<dbReference type="OrthoDB" id="8069632at2759"/>
<keyword evidence="2" id="KW-0677">Repeat</keyword>
<dbReference type="InterPro" id="IPR036236">
    <property type="entry name" value="Znf_C2H2_sf"/>
</dbReference>
<dbReference type="SMART" id="SM00355">
    <property type="entry name" value="ZnF_C2H2"/>
    <property type="match status" value="4"/>
</dbReference>
<feature type="compositionally biased region" description="Polar residues" evidence="6">
    <location>
        <begin position="14"/>
        <end position="26"/>
    </location>
</feature>
<dbReference type="AlphaFoldDB" id="A0A7K6TXW9"/>
<feature type="region of interest" description="Disordered" evidence="6">
    <location>
        <begin position="823"/>
        <end position="909"/>
    </location>
</feature>
<dbReference type="SUPFAM" id="SSF57667">
    <property type="entry name" value="beta-beta-alpha zinc fingers"/>
    <property type="match status" value="1"/>
</dbReference>
<feature type="non-terminal residue" evidence="8">
    <location>
        <position position="1070"/>
    </location>
</feature>
<evidence type="ECO:0000256" key="2">
    <source>
        <dbReference type="ARBA" id="ARBA00022737"/>
    </source>
</evidence>
<dbReference type="PROSITE" id="PS50157">
    <property type="entry name" value="ZINC_FINGER_C2H2_2"/>
    <property type="match status" value="1"/>
</dbReference>
<sequence>MREILPRLYPGQVNDKSNSLTTSPKQSSEDKTNPSKGDDDQNCCYQGTEAENRKLLLISCIKCKSAQKISMQDIEKHTKLGWTEDKNFICKKCSHITPPAFHFVPEGASAVDFEKHGKKSPTKTQKRFKVKNFLPGKYYCDKCRFSTKDLLQYKKHVNQHEEIKFLCSHCSYVSYTKGEFQRHLVKHTGTFPYQCEYCEYGAVRHDYIVKHTRRVHETPTKRLSNTIVNHERKKLSPSTLFAKQKYDKIPFQNELSNSSSNQVCEIPGKATKTVCSSHGVESSVNTASVQDKTVLEPSEISVCENQSVEVEVYSPKMEPLQPGMPLTVIAPSELVVPSNCLAQIVEIKIVNGAQQLVLKLIPTKDATYKPVSGAEEELENQGIERSAEGKKTSVSQNELLTMEVNVDKLSSVSNQLNLDSIYDKNSECLCFSDSQLSDCNSVSMQREDASKFCFHLVKGIDVHSGVIELCSPSLVMNSTEKKSDLKSSRWELDGKNNLHYDLYCFEEGVDIAPPKYAAVSEDKSSKNISVEAAQQGKNSSSAVLKQKDTLPLKRNEEECRSLPVSSTDAHLAGKALDKKSVTSSEAGKNFHVTKALPCKDKTFGFNKVKRAETVSQKNNLLLETLELQRMETEGNHFEGPVISSVFSLSSGAENVPEGVRWDDATCNKKSATLLCRKIAQLMSAAESNVKSMPLRCEASSKKVLFHQENLASCERIAPATEVKQSLSLPQVHGGNGSEEHSKDQLLTFARTSKSRVTKNSHVATPVFIPKGTMLRVLNATSSQNSNGIENRSETSAPSTFCNEMFLPRPVPISVSETVSSNLPCLPNQSEPNAETRSVSLRQRPKREASVKHNSKQSAVVFQKSSDVSKQSKPYSKSQPGPKNKVKQASFREFPKRKTRTQSETSSSSDMSYLLTARRLRLVPLRMNQLIKCPRRNQPVVVLNHPDVDSPEIINVMKTINKYKGQVLKVVLSERTSSCLGVKRYRKRLTLQNVEIGNQAKKQSMLKMKLKKTHKNNYQVVETSPSETLQCMFKCWFCGRVYMDQEEWISHGQRHLIEATKGWDVLSFSAK</sequence>
<evidence type="ECO:0000256" key="1">
    <source>
        <dbReference type="ARBA" id="ARBA00022723"/>
    </source>
</evidence>
<feature type="domain" description="C2H2-type" evidence="7">
    <location>
        <begin position="165"/>
        <end position="192"/>
    </location>
</feature>
<evidence type="ECO:0000259" key="7">
    <source>
        <dbReference type="PROSITE" id="PS50157"/>
    </source>
</evidence>
<feature type="compositionally biased region" description="Basic and acidic residues" evidence="6">
    <location>
        <begin position="27"/>
        <end position="39"/>
    </location>
</feature>
<organism evidence="8 9">
    <name type="scientific">Aegotheles bennettii</name>
    <dbReference type="NCBI Taxonomy" id="48278"/>
    <lineage>
        <taxon>Eukaryota</taxon>
        <taxon>Metazoa</taxon>
        <taxon>Chordata</taxon>
        <taxon>Craniata</taxon>
        <taxon>Vertebrata</taxon>
        <taxon>Euteleostomi</taxon>
        <taxon>Archelosauria</taxon>
        <taxon>Archosauria</taxon>
        <taxon>Dinosauria</taxon>
        <taxon>Saurischia</taxon>
        <taxon>Theropoda</taxon>
        <taxon>Coelurosauria</taxon>
        <taxon>Aves</taxon>
        <taxon>Neognathae</taxon>
        <taxon>Neoaves</taxon>
        <taxon>Strisores</taxon>
        <taxon>Caprimulgiformes</taxon>
        <taxon>Aegothelidae</taxon>
        <taxon>Aegotheles</taxon>
    </lineage>
</organism>
<feature type="compositionally biased region" description="Polar residues" evidence="6">
    <location>
        <begin position="823"/>
        <end position="840"/>
    </location>
</feature>
<proteinExistence type="predicted"/>
<evidence type="ECO:0000313" key="8">
    <source>
        <dbReference type="EMBL" id="NWX15417.1"/>
    </source>
</evidence>
<evidence type="ECO:0000256" key="5">
    <source>
        <dbReference type="PROSITE-ProRule" id="PRU00042"/>
    </source>
</evidence>
<feature type="compositionally biased region" description="Polar residues" evidence="6">
    <location>
        <begin position="855"/>
        <end position="867"/>
    </location>
</feature>
<protein>
    <submittedName>
        <fullName evidence="8">Z518B protein</fullName>
    </submittedName>
</protein>
<reference evidence="8 9" key="1">
    <citation type="submission" date="2019-09" db="EMBL/GenBank/DDBJ databases">
        <title>Bird 10,000 Genomes (B10K) Project - Family phase.</title>
        <authorList>
            <person name="Zhang G."/>
        </authorList>
    </citation>
    <scope>NUCLEOTIDE SEQUENCE [LARGE SCALE GENOMIC DNA]</scope>
    <source>
        <strain evidence="8">B10K-DU-029-76</strain>
        <tissue evidence="8">Heart</tissue>
    </source>
</reference>